<evidence type="ECO:0000313" key="3">
    <source>
        <dbReference type="Proteomes" id="UP000078492"/>
    </source>
</evidence>
<reference evidence="2 3" key="1">
    <citation type="submission" date="2015-09" db="EMBL/GenBank/DDBJ databases">
        <title>Trachymyrmex cornetzi WGS genome.</title>
        <authorList>
            <person name="Nygaard S."/>
            <person name="Hu H."/>
            <person name="Boomsma J."/>
            <person name="Zhang G."/>
        </authorList>
    </citation>
    <scope>NUCLEOTIDE SEQUENCE [LARGE SCALE GENOMIC DNA]</scope>
    <source>
        <strain evidence="2">Tcor2-1</strain>
        <tissue evidence="2">Whole body</tissue>
    </source>
</reference>
<accession>A0A151J717</accession>
<evidence type="ECO:0000256" key="1">
    <source>
        <dbReference type="SAM" id="MobiDB-lite"/>
    </source>
</evidence>
<dbReference type="Proteomes" id="UP000078492">
    <property type="component" value="Unassembled WGS sequence"/>
</dbReference>
<gene>
    <name evidence="2" type="ORF">ALC57_08309</name>
</gene>
<evidence type="ECO:0000313" key="2">
    <source>
        <dbReference type="EMBL" id="KYN19336.1"/>
    </source>
</evidence>
<feature type="compositionally biased region" description="Polar residues" evidence="1">
    <location>
        <begin position="1"/>
        <end position="17"/>
    </location>
</feature>
<sequence>MPSTTNNINSTLVNVSSSRDKETPRISARLHPTVTWKKTENSQKITAPFLPSSNLRPEESLWFFNQPLKEITHRSKATGCHTSNETLTNKKNSVIISPSRARPIGVPTATGQPNRRPARRVHWHRPNQINIPPLRGFLQPSRLTSSFFLRRSSFLLRLRGRRVPRVSTLRLQFASIPGSTVDRDSSPFLLHNRNAIFVSLTSELY</sequence>
<organism evidence="2 3">
    <name type="scientific">Trachymyrmex cornetzi</name>
    <dbReference type="NCBI Taxonomy" id="471704"/>
    <lineage>
        <taxon>Eukaryota</taxon>
        <taxon>Metazoa</taxon>
        <taxon>Ecdysozoa</taxon>
        <taxon>Arthropoda</taxon>
        <taxon>Hexapoda</taxon>
        <taxon>Insecta</taxon>
        <taxon>Pterygota</taxon>
        <taxon>Neoptera</taxon>
        <taxon>Endopterygota</taxon>
        <taxon>Hymenoptera</taxon>
        <taxon>Apocrita</taxon>
        <taxon>Aculeata</taxon>
        <taxon>Formicoidea</taxon>
        <taxon>Formicidae</taxon>
        <taxon>Myrmicinae</taxon>
        <taxon>Trachymyrmex</taxon>
    </lineage>
</organism>
<name>A0A151J717_9HYME</name>
<dbReference type="EMBL" id="KQ979748">
    <property type="protein sequence ID" value="KYN19336.1"/>
    <property type="molecule type" value="Genomic_DNA"/>
</dbReference>
<protein>
    <submittedName>
        <fullName evidence="2">Uncharacterized protein</fullName>
    </submittedName>
</protein>
<proteinExistence type="predicted"/>
<feature type="region of interest" description="Disordered" evidence="1">
    <location>
        <begin position="101"/>
        <end position="120"/>
    </location>
</feature>
<keyword evidence="3" id="KW-1185">Reference proteome</keyword>
<dbReference type="AlphaFoldDB" id="A0A151J717"/>
<feature type="region of interest" description="Disordered" evidence="1">
    <location>
        <begin position="1"/>
        <end position="26"/>
    </location>
</feature>